<dbReference type="GO" id="GO:0006793">
    <property type="term" value="P:phosphorus metabolic process"/>
    <property type="evidence" value="ECO:0007669"/>
    <property type="project" value="UniProtKB-ARBA"/>
</dbReference>
<proteinExistence type="predicted"/>
<dbReference type="GO" id="GO:0003824">
    <property type="term" value="F:catalytic activity"/>
    <property type="evidence" value="ECO:0007669"/>
    <property type="project" value="InterPro"/>
</dbReference>
<feature type="domain" description="PLD phosphodiesterase" evidence="1">
    <location>
        <begin position="127"/>
        <end position="162"/>
    </location>
</feature>
<evidence type="ECO:0000313" key="2">
    <source>
        <dbReference type="EMBL" id="MYD90085.1"/>
    </source>
</evidence>
<gene>
    <name evidence="2" type="ORF">F4Y08_07065</name>
</gene>
<dbReference type="EMBL" id="VXPY01000047">
    <property type="protein sequence ID" value="MYD90085.1"/>
    <property type="molecule type" value="Genomic_DNA"/>
</dbReference>
<dbReference type="PROSITE" id="PS50035">
    <property type="entry name" value="PLD"/>
    <property type="match status" value="1"/>
</dbReference>
<evidence type="ECO:0000259" key="1">
    <source>
        <dbReference type="PROSITE" id="PS50035"/>
    </source>
</evidence>
<comment type="caution">
    <text evidence="2">The sequence shown here is derived from an EMBL/GenBank/DDBJ whole genome shotgun (WGS) entry which is preliminary data.</text>
</comment>
<organism evidence="2">
    <name type="scientific">Caldilineaceae bacterium SB0662_bin_9</name>
    <dbReference type="NCBI Taxonomy" id="2605258"/>
    <lineage>
        <taxon>Bacteria</taxon>
        <taxon>Bacillati</taxon>
        <taxon>Chloroflexota</taxon>
        <taxon>Caldilineae</taxon>
        <taxon>Caldilineales</taxon>
        <taxon>Caldilineaceae</taxon>
    </lineage>
</organism>
<dbReference type="Gene3D" id="3.30.870.10">
    <property type="entry name" value="Endonuclease Chain A"/>
    <property type="match status" value="1"/>
</dbReference>
<name>A0A6B1DTG6_9CHLR</name>
<reference evidence="2" key="1">
    <citation type="submission" date="2019-09" db="EMBL/GenBank/DDBJ databases">
        <title>Characterisation of the sponge microbiome using genome-centric metagenomics.</title>
        <authorList>
            <person name="Engelberts J.P."/>
            <person name="Robbins S.J."/>
            <person name="De Goeij J.M."/>
            <person name="Aranda M."/>
            <person name="Bell S.C."/>
            <person name="Webster N.S."/>
        </authorList>
    </citation>
    <scope>NUCLEOTIDE SEQUENCE</scope>
    <source>
        <strain evidence="2">SB0662_bin_9</strain>
    </source>
</reference>
<dbReference type="InterPro" id="IPR001736">
    <property type="entry name" value="PLipase_D/transphosphatidylase"/>
</dbReference>
<dbReference type="CDD" id="cd00882">
    <property type="entry name" value="Ras_like_GTPase"/>
    <property type="match status" value="1"/>
</dbReference>
<sequence length="687" mass="78870">MPADLFAQPNGSVLPPAHLQVVRATFQTIEPFNWELLQGFDGLRVLTYTASVQTVAQFLDYGYRDFECIFGCERVIGNVRDVVAVQNEVTKSLAKSAQGIILQVPDSRKQRIIEAILDERARFRVVRDEVSHTKLYLLHSDSGKDGIHRRVLVGSANFSEQGLGGRQHESLVCFDDDHRAWEFYCGVYENIREQSTDELKLRELEPWVEENSKETTWRDVPVLESEQKTSEIRIRFGFADATSELPVSDQIEILKEAAADLPPELDLQTPPSSHGRILLPPAVKTRMRTVKVVRDPDKTNHSSFKLDVNRRIAWLDDKPWLLDWDREAAVHDAALLREYFAGFQEFSGNAAHLQKQYFILWAWYWFSPLLCDLRTRAQQTDGDLFQLPLYAIVFGASNCGKTSFVDTLATAMFGRPLVVDKAHFTRRQVRALQHNWDRLPIVFDDLGKTAFRTHGTELIKNELVRPASAYPGLLLSMNADLTSYPDEIVKRCLMIHTTASLPQHQEDRRRRLHARVAQCRAGLTTNLYRRWLCEVLDQLAEDPQPADWLQLATNILAQLVSEGVDNVPDWCRSMDWLIDYADHRHDQVRRRLGHHLRSALYRTEDGTGEMGWTILDGDRLSVWESSDLFGRGDFSWEDVPSSLIDHDTSGRRRTILYRVQVEEFLGAPLAVPGQPRDSWLARFLNRR</sequence>
<dbReference type="AlphaFoldDB" id="A0A6B1DTG6"/>
<accession>A0A6B1DTG6</accession>
<protein>
    <recommendedName>
        <fullName evidence="1">PLD phosphodiesterase domain-containing protein</fullName>
    </recommendedName>
</protein>